<evidence type="ECO:0000256" key="6">
    <source>
        <dbReference type="ARBA" id="ARBA00022723"/>
    </source>
</evidence>
<dbReference type="CDD" id="cd03679">
    <property type="entry name" value="MM_CoA_mutase_alpha_like"/>
    <property type="match status" value="1"/>
</dbReference>
<dbReference type="KEGG" id="bsd:BLASA_4172"/>
<organism evidence="10 11">
    <name type="scientific">Blastococcus saxobsidens (strain DD2)</name>
    <dbReference type="NCBI Taxonomy" id="1146883"/>
    <lineage>
        <taxon>Bacteria</taxon>
        <taxon>Bacillati</taxon>
        <taxon>Actinomycetota</taxon>
        <taxon>Actinomycetes</taxon>
        <taxon>Geodermatophilales</taxon>
        <taxon>Geodermatophilaceae</taxon>
        <taxon>Blastococcus</taxon>
    </lineage>
</organism>
<dbReference type="EMBL" id="FO117623">
    <property type="protein sequence ID" value="CCG04998.1"/>
    <property type="molecule type" value="Genomic_DNA"/>
</dbReference>
<evidence type="ECO:0000313" key="11">
    <source>
        <dbReference type="Proteomes" id="UP000007517"/>
    </source>
</evidence>
<dbReference type="PANTHER" id="PTHR48101">
    <property type="entry name" value="METHYLMALONYL-COA MUTASE, MITOCHONDRIAL-RELATED"/>
    <property type="match status" value="1"/>
</dbReference>
<dbReference type="STRING" id="1146883.BLASA_4172"/>
<dbReference type="InterPro" id="IPR006099">
    <property type="entry name" value="MeMalonylCoA_mutase_a/b_cat"/>
</dbReference>
<comment type="subunit">
    <text evidence="3">Heterodimer of an alpha and a beta chain.</text>
</comment>
<dbReference type="CDD" id="cd02071">
    <property type="entry name" value="MM_CoA_mut_B12_BD"/>
    <property type="match status" value="1"/>
</dbReference>
<proteinExistence type="inferred from homology"/>
<keyword evidence="7 10" id="KW-0413">Isomerase</keyword>
<dbReference type="FunFam" id="3.40.50.280:FF:000002">
    <property type="entry name" value="Methylmalonyl-CoA mutase, mitochondrial"/>
    <property type="match status" value="1"/>
</dbReference>
<dbReference type="SUPFAM" id="SSF52242">
    <property type="entry name" value="Cobalamin (vitamin B12)-binding domain"/>
    <property type="match status" value="1"/>
</dbReference>
<evidence type="ECO:0000256" key="2">
    <source>
        <dbReference type="ARBA" id="ARBA00008465"/>
    </source>
</evidence>
<name>H6RL31_BLASD</name>
<gene>
    <name evidence="10" type="primary">mutB2</name>
    <name evidence="10" type="ordered locus">BLASA_4172</name>
</gene>
<dbReference type="eggNOG" id="COG1884">
    <property type="taxonomic scope" value="Bacteria"/>
</dbReference>
<keyword evidence="8" id="KW-0170">Cobalt</keyword>
<dbReference type="InterPro" id="IPR006098">
    <property type="entry name" value="MMCoA_mutase_a_cat"/>
</dbReference>
<dbReference type="Pfam" id="PF02310">
    <property type="entry name" value="B12-binding"/>
    <property type="match status" value="1"/>
</dbReference>
<dbReference type="RefSeq" id="WP_014377870.1">
    <property type="nucleotide sequence ID" value="NC_016943.1"/>
</dbReference>
<dbReference type="Pfam" id="PF01642">
    <property type="entry name" value="MM_CoA_mutase"/>
    <property type="match status" value="1"/>
</dbReference>
<keyword evidence="5" id="KW-0846">Cobalamin</keyword>
<dbReference type="GO" id="GO:0046872">
    <property type="term" value="F:metal ion binding"/>
    <property type="evidence" value="ECO:0007669"/>
    <property type="project" value="UniProtKB-KW"/>
</dbReference>
<reference evidence="11" key="2">
    <citation type="submission" date="2012-02" db="EMBL/GenBank/DDBJ databases">
        <title>Complete genome sequence of Blastococcus saxobsidens strain DD2.</title>
        <authorList>
            <person name="Genoscope."/>
        </authorList>
    </citation>
    <scope>NUCLEOTIDE SEQUENCE [LARGE SCALE GENOMIC DNA]</scope>
    <source>
        <strain evidence="11">DD2</strain>
    </source>
</reference>
<sequence length="735" mass="79003">MSTIPDFGSVELGTPSGGTSADDWAKAFEVTTGRGVAEATWETPEGIAVPPLYTHEHLEGLDFLETLPGLPPFLRGPYPTMYTTQPWTVRQYAGFSTATESNAFYRRNLAAGQKGLSIAFDLPTHRGYDSDHPRVPGDVGMAGVAIDSILDMRQLFDGIPLDKMSVSMTMNGAVLPVLALYIVAAEEQGVEPGQLTGTIQNDILKEFMVRNTYIYPPKPSMQIISDIFSFTSQKMPKFNSISISGYHIQEAGATADLELAYTLADGVEYLKAGQAAGMDVDAFAPRLSFFWAIGMNFFMEVAKLRAGRLLWAKLVKEAGAQNPKSLSLRTHSQTSGWSLTAQDVYNNVVRTCLEAMAATQGHTQSLHTNALDEALALPTDFSARIARNTQLLLQQESGTTRVVDPWGGSAYVEKLTYDLARRAWAHIEEVAEHGGMAQAIDDGIPKLRIEEAAARTQARIDSGRQPVIGVNKYRVDADEAIEVHKVDNADVLAQQKAKLEQLRGDRDGHAVTEALGRLTDAARAAADGRRGTDLDANLLKLAVDAARAKATVGEISDALEAVYGRHAGQVRTISGVYRDEAGASGPVDDTRRMAEEFAEAEGRRPRILVAKMGQDGHDRGQKVIATAFADLGFDVDVGPLFQTPDEVARQAVEADVHVVGVSSLAAGHLTLVPALKQALADLGADDVLIVVGGVIPPDDVPTLKEMGAAAVFPPGTVIAEAAQELLRTLSQRLGH</sequence>
<reference evidence="10 11" key="1">
    <citation type="journal article" date="2012" name="J. Bacteriol.">
        <title>Genome Sequence of Blastococcus saxobsidens DD2, a Stone-Inhabiting Bacterium.</title>
        <authorList>
            <person name="Chouaia B."/>
            <person name="Crotti E."/>
            <person name="Brusetti L."/>
            <person name="Daffonchio D."/>
            <person name="Essoussi I."/>
            <person name="Nouioui I."/>
            <person name="Sbissi I."/>
            <person name="Ghodhbane-Gtari F."/>
            <person name="Gtari M."/>
            <person name="Vacherie B."/>
            <person name="Barbe V."/>
            <person name="Medigue C."/>
            <person name="Gury J."/>
            <person name="Pujic P."/>
            <person name="Normand P."/>
        </authorList>
    </citation>
    <scope>NUCLEOTIDE SEQUENCE [LARGE SCALE GENOMIC DNA]</scope>
    <source>
        <strain evidence="10 11">DD2</strain>
    </source>
</reference>
<dbReference type="InterPro" id="IPR036724">
    <property type="entry name" value="Cobalamin-bd_sf"/>
</dbReference>
<dbReference type="SUPFAM" id="SSF51703">
    <property type="entry name" value="Cobalamin (vitamin B12)-dependent enzymes"/>
    <property type="match status" value="1"/>
</dbReference>
<dbReference type="AlphaFoldDB" id="H6RL31"/>
<dbReference type="PANTHER" id="PTHR48101:SF4">
    <property type="entry name" value="METHYLMALONYL-COA MUTASE, MITOCHONDRIAL"/>
    <property type="match status" value="1"/>
</dbReference>
<evidence type="ECO:0000313" key="10">
    <source>
        <dbReference type="EMBL" id="CCG04998.1"/>
    </source>
</evidence>
<comment type="cofactor">
    <cofactor evidence="1">
        <name>adenosylcob(III)alamin</name>
        <dbReference type="ChEBI" id="CHEBI:18408"/>
    </cofactor>
</comment>
<evidence type="ECO:0000259" key="9">
    <source>
        <dbReference type="PROSITE" id="PS51332"/>
    </source>
</evidence>
<dbReference type="NCBIfam" id="TIGR00641">
    <property type="entry name" value="acid_CoA_mut_N"/>
    <property type="match status" value="1"/>
</dbReference>
<dbReference type="InterPro" id="IPR016176">
    <property type="entry name" value="Cbl-dep_enz_cat"/>
</dbReference>
<comment type="similarity">
    <text evidence="2">Belongs to the methylmalonyl-CoA mutase family.</text>
</comment>
<dbReference type="InterPro" id="IPR006159">
    <property type="entry name" value="Acid_CoA_mut_C"/>
</dbReference>
<evidence type="ECO:0000256" key="4">
    <source>
        <dbReference type="ARBA" id="ARBA00012398"/>
    </source>
</evidence>
<dbReference type="NCBIfam" id="TIGR00640">
    <property type="entry name" value="acid_CoA_mut_C"/>
    <property type="match status" value="1"/>
</dbReference>
<dbReference type="EC" id="5.4.99.2" evidence="4"/>
<dbReference type="GO" id="GO:0004494">
    <property type="term" value="F:methylmalonyl-CoA mutase activity"/>
    <property type="evidence" value="ECO:0007669"/>
    <property type="project" value="UniProtKB-EC"/>
</dbReference>
<evidence type="ECO:0000256" key="8">
    <source>
        <dbReference type="ARBA" id="ARBA00023285"/>
    </source>
</evidence>
<dbReference type="HOGENOM" id="CLU_009523_3_1_11"/>
<accession>H6RL31</accession>
<dbReference type="OrthoDB" id="9762378at2"/>
<dbReference type="eggNOG" id="COG2185">
    <property type="taxonomic scope" value="Bacteria"/>
</dbReference>
<dbReference type="InterPro" id="IPR058549">
    <property type="entry name" value="MeMalonylCoA_mutase_a/b_site"/>
</dbReference>
<evidence type="ECO:0000256" key="7">
    <source>
        <dbReference type="ARBA" id="ARBA00023235"/>
    </source>
</evidence>
<dbReference type="NCBIfam" id="NF006944">
    <property type="entry name" value="PRK09426.1"/>
    <property type="match status" value="1"/>
</dbReference>
<keyword evidence="11" id="KW-1185">Reference proteome</keyword>
<dbReference type="GO" id="GO:0005737">
    <property type="term" value="C:cytoplasm"/>
    <property type="evidence" value="ECO:0007669"/>
    <property type="project" value="TreeGrafter"/>
</dbReference>
<dbReference type="PROSITE" id="PS00544">
    <property type="entry name" value="METMALONYL_COA_MUTASE"/>
    <property type="match status" value="1"/>
</dbReference>
<dbReference type="Gene3D" id="3.40.50.280">
    <property type="entry name" value="Cobalamin-binding domain"/>
    <property type="match status" value="1"/>
</dbReference>
<dbReference type="FunFam" id="3.20.20.240:FF:000001">
    <property type="entry name" value="Probable methylmalonyl-coa mutase"/>
    <property type="match status" value="1"/>
</dbReference>
<feature type="domain" description="B12-binding" evidence="9">
    <location>
        <begin position="604"/>
        <end position="735"/>
    </location>
</feature>
<dbReference type="Proteomes" id="UP000007517">
    <property type="component" value="Chromosome"/>
</dbReference>
<evidence type="ECO:0000256" key="3">
    <source>
        <dbReference type="ARBA" id="ARBA00011870"/>
    </source>
</evidence>
<evidence type="ECO:0000256" key="5">
    <source>
        <dbReference type="ARBA" id="ARBA00022628"/>
    </source>
</evidence>
<dbReference type="Gene3D" id="3.20.20.240">
    <property type="entry name" value="Methylmalonyl-CoA mutase"/>
    <property type="match status" value="1"/>
</dbReference>
<keyword evidence="6" id="KW-0479">Metal-binding</keyword>
<dbReference type="InterPro" id="IPR006158">
    <property type="entry name" value="Cobalamin-bd"/>
</dbReference>
<protein>
    <recommendedName>
        <fullName evidence="4">methylmalonyl-CoA mutase</fullName>
        <ecNumber evidence="4">5.4.99.2</ecNumber>
    </recommendedName>
</protein>
<evidence type="ECO:0000256" key="1">
    <source>
        <dbReference type="ARBA" id="ARBA00001922"/>
    </source>
</evidence>
<dbReference type="GO" id="GO:0019678">
    <property type="term" value="P:propionate metabolic process, methylmalonyl pathway"/>
    <property type="evidence" value="ECO:0007669"/>
    <property type="project" value="TreeGrafter"/>
</dbReference>
<dbReference type="PROSITE" id="PS51332">
    <property type="entry name" value="B12_BINDING"/>
    <property type="match status" value="1"/>
</dbReference>
<dbReference type="GO" id="GO:0031419">
    <property type="term" value="F:cobalamin binding"/>
    <property type="evidence" value="ECO:0007669"/>
    <property type="project" value="UniProtKB-KW"/>
</dbReference>